<dbReference type="GO" id="GO:0003887">
    <property type="term" value="F:DNA-directed DNA polymerase activity"/>
    <property type="evidence" value="ECO:0007669"/>
    <property type="project" value="UniProtKB-KW"/>
</dbReference>
<dbReference type="AlphaFoldDB" id="A0ABD0ZLA7"/>
<keyword evidence="18" id="KW-1185">Reference proteome</keyword>
<accession>A0ABD0ZLA7</accession>
<keyword evidence="9" id="KW-0269">Exonuclease</keyword>
<evidence type="ECO:0000256" key="1">
    <source>
        <dbReference type="ARBA" id="ARBA00007705"/>
    </source>
</evidence>
<evidence type="ECO:0000256" key="8">
    <source>
        <dbReference type="ARBA" id="ARBA00022801"/>
    </source>
</evidence>
<keyword evidence="6" id="KW-0540">Nuclease</keyword>
<dbReference type="Proteomes" id="UP001558713">
    <property type="component" value="Unassembled WGS sequence"/>
</dbReference>
<keyword evidence="12" id="KW-0238">DNA-binding</keyword>
<dbReference type="GO" id="GO:0003677">
    <property type="term" value="F:DNA binding"/>
    <property type="evidence" value="ECO:0007669"/>
    <property type="project" value="UniProtKB-KW"/>
</dbReference>
<keyword evidence="13" id="KW-0234">DNA repair</keyword>
<dbReference type="InterPro" id="IPR002562">
    <property type="entry name" value="3'-5'_exonuclease_dom"/>
</dbReference>
<evidence type="ECO:0000256" key="7">
    <source>
        <dbReference type="ARBA" id="ARBA00022763"/>
    </source>
</evidence>
<reference evidence="17 18" key="1">
    <citation type="submission" date="2024-04" db="EMBL/GenBank/DDBJ databases">
        <title>Genome assembly C_amara_ONT_v2.</title>
        <authorList>
            <person name="Yant L."/>
            <person name="Moore C."/>
            <person name="Slenker M."/>
        </authorList>
    </citation>
    <scope>NUCLEOTIDE SEQUENCE [LARGE SCALE GENOMIC DNA]</scope>
    <source>
        <tissue evidence="17">Leaf</tissue>
    </source>
</reference>
<dbReference type="GO" id="GO:0006281">
    <property type="term" value="P:DNA repair"/>
    <property type="evidence" value="ECO:0007669"/>
    <property type="project" value="UniProtKB-KW"/>
</dbReference>
<dbReference type="PANTHER" id="PTHR10133:SF27">
    <property type="entry name" value="DNA POLYMERASE NU"/>
    <property type="match status" value="1"/>
</dbReference>
<dbReference type="InterPro" id="IPR012337">
    <property type="entry name" value="RNaseH-like_sf"/>
</dbReference>
<gene>
    <name evidence="17" type="ORF">V5N11_035983</name>
</gene>
<evidence type="ECO:0000313" key="17">
    <source>
        <dbReference type="EMBL" id="KAL1189705.1"/>
    </source>
</evidence>
<evidence type="ECO:0000313" key="18">
    <source>
        <dbReference type="Proteomes" id="UP001558713"/>
    </source>
</evidence>
<evidence type="ECO:0000256" key="14">
    <source>
        <dbReference type="ARBA" id="ARBA00049244"/>
    </source>
</evidence>
<dbReference type="InterPro" id="IPR002298">
    <property type="entry name" value="DNA_polymerase_A"/>
</dbReference>
<dbReference type="EC" id="2.7.7.7" evidence="2"/>
<dbReference type="CDD" id="cd06139">
    <property type="entry name" value="DNA_polA_I_Ecoli_like_exo"/>
    <property type="match status" value="1"/>
</dbReference>
<dbReference type="FunFam" id="3.30.420.10:FF:000051">
    <property type="entry name" value="DNA polymerase I"/>
    <property type="match status" value="1"/>
</dbReference>
<dbReference type="SUPFAM" id="SSF56672">
    <property type="entry name" value="DNA/RNA polymerases"/>
    <property type="match status" value="1"/>
</dbReference>
<dbReference type="Gene3D" id="1.10.150.20">
    <property type="entry name" value="5' to 3' exonuclease, C-terminal subdomain"/>
    <property type="match status" value="1"/>
</dbReference>
<keyword evidence="4" id="KW-0548">Nucleotidyltransferase</keyword>
<evidence type="ECO:0000256" key="9">
    <source>
        <dbReference type="ARBA" id="ARBA00022839"/>
    </source>
</evidence>
<keyword evidence="8" id="KW-0378">Hydrolase</keyword>
<comment type="caution">
    <text evidence="17">The sequence shown here is derived from an EMBL/GenBank/DDBJ whole genome shotgun (WGS) entry which is preliminary data.</text>
</comment>
<keyword evidence="3" id="KW-0808">Transferase</keyword>
<proteinExistence type="inferred from homology"/>
<evidence type="ECO:0000256" key="10">
    <source>
        <dbReference type="ARBA" id="ARBA00022932"/>
    </source>
</evidence>
<evidence type="ECO:0000256" key="3">
    <source>
        <dbReference type="ARBA" id="ARBA00022679"/>
    </source>
</evidence>
<keyword evidence="5" id="KW-0235">DNA replication</keyword>
<dbReference type="InterPro" id="IPR001098">
    <property type="entry name" value="DNA-dir_DNA_pol_A_palm_dom"/>
</dbReference>
<feature type="domain" description="DNA-directed DNA polymerase family A palm" evidence="16">
    <location>
        <begin position="777"/>
        <end position="1005"/>
    </location>
</feature>
<evidence type="ECO:0000256" key="5">
    <source>
        <dbReference type="ARBA" id="ARBA00022705"/>
    </source>
</evidence>
<comment type="catalytic activity">
    <reaction evidence="14">
        <text>DNA(n) + a 2'-deoxyribonucleoside 5'-triphosphate = DNA(n+1) + diphosphate</text>
        <dbReference type="Rhea" id="RHEA:22508"/>
        <dbReference type="Rhea" id="RHEA-COMP:17339"/>
        <dbReference type="Rhea" id="RHEA-COMP:17340"/>
        <dbReference type="ChEBI" id="CHEBI:33019"/>
        <dbReference type="ChEBI" id="CHEBI:61560"/>
        <dbReference type="ChEBI" id="CHEBI:173112"/>
        <dbReference type="EC" id="2.7.7.7"/>
    </reaction>
</comment>
<dbReference type="PANTHER" id="PTHR10133">
    <property type="entry name" value="DNA POLYMERASE I"/>
    <property type="match status" value="1"/>
</dbReference>
<dbReference type="GO" id="GO:0006264">
    <property type="term" value="P:mitochondrial DNA replication"/>
    <property type="evidence" value="ECO:0007669"/>
    <property type="project" value="UniProtKB-ARBA"/>
</dbReference>
<dbReference type="GO" id="GO:0005739">
    <property type="term" value="C:mitochondrion"/>
    <property type="evidence" value="ECO:0007669"/>
    <property type="project" value="UniProtKB-ARBA"/>
</dbReference>
<dbReference type="PRINTS" id="PR00868">
    <property type="entry name" value="DNAPOLI"/>
</dbReference>
<dbReference type="InterPro" id="IPR043502">
    <property type="entry name" value="DNA/RNA_pol_sf"/>
</dbReference>
<dbReference type="SMART" id="SM00482">
    <property type="entry name" value="POLAc"/>
    <property type="match status" value="1"/>
</dbReference>
<dbReference type="Gene3D" id="3.30.420.10">
    <property type="entry name" value="Ribonuclease H-like superfamily/Ribonuclease H"/>
    <property type="match status" value="1"/>
</dbReference>
<dbReference type="Pfam" id="PF00476">
    <property type="entry name" value="DNA_pol_A"/>
    <property type="match status" value="2"/>
</dbReference>
<dbReference type="SUPFAM" id="SSF53098">
    <property type="entry name" value="Ribonuclease H-like"/>
    <property type="match status" value="1"/>
</dbReference>
<dbReference type="GO" id="GO:0004527">
    <property type="term" value="F:exonuclease activity"/>
    <property type="evidence" value="ECO:0007669"/>
    <property type="project" value="UniProtKB-KW"/>
</dbReference>
<comment type="similarity">
    <text evidence="1">Belongs to the DNA polymerase type-A family.</text>
</comment>
<organism evidence="17 18">
    <name type="scientific">Cardamine amara subsp. amara</name>
    <dbReference type="NCBI Taxonomy" id="228776"/>
    <lineage>
        <taxon>Eukaryota</taxon>
        <taxon>Viridiplantae</taxon>
        <taxon>Streptophyta</taxon>
        <taxon>Embryophyta</taxon>
        <taxon>Tracheophyta</taxon>
        <taxon>Spermatophyta</taxon>
        <taxon>Magnoliopsida</taxon>
        <taxon>eudicotyledons</taxon>
        <taxon>Gunneridae</taxon>
        <taxon>Pentapetalae</taxon>
        <taxon>rosids</taxon>
        <taxon>malvids</taxon>
        <taxon>Brassicales</taxon>
        <taxon>Brassicaceae</taxon>
        <taxon>Cardamineae</taxon>
        <taxon>Cardamine</taxon>
    </lineage>
</organism>
<dbReference type="GO" id="GO:0033259">
    <property type="term" value="P:plastid DNA replication"/>
    <property type="evidence" value="ECO:0007669"/>
    <property type="project" value="UniProtKB-ARBA"/>
</dbReference>
<evidence type="ECO:0000256" key="11">
    <source>
        <dbReference type="ARBA" id="ARBA00022946"/>
    </source>
</evidence>
<keyword evidence="7" id="KW-0227">DNA damage</keyword>
<evidence type="ECO:0000256" key="15">
    <source>
        <dbReference type="ARBA" id="ARBA00079253"/>
    </source>
</evidence>
<dbReference type="Gene3D" id="3.30.70.370">
    <property type="match status" value="1"/>
</dbReference>
<dbReference type="GO" id="GO:0009507">
    <property type="term" value="C:chloroplast"/>
    <property type="evidence" value="ECO:0007669"/>
    <property type="project" value="UniProtKB-ARBA"/>
</dbReference>
<dbReference type="FunFam" id="1.10.150.20:FF:000034">
    <property type="entry name" value="DNA polymerase I"/>
    <property type="match status" value="1"/>
</dbReference>
<evidence type="ECO:0000256" key="12">
    <source>
        <dbReference type="ARBA" id="ARBA00023125"/>
    </source>
</evidence>
<dbReference type="Pfam" id="PF01612">
    <property type="entry name" value="DNA_pol_A_exo1"/>
    <property type="match status" value="1"/>
</dbReference>
<evidence type="ECO:0000256" key="6">
    <source>
        <dbReference type="ARBA" id="ARBA00022722"/>
    </source>
</evidence>
<evidence type="ECO:0000256" key="2">
    <source>
        <dbReference type="ARBA" id="ARBA00012417"/>
    </source>
</evidence>
<evidence type="ECO:0000256" key="13">
    <source>
        <dbReference type="ARBA" id="ARBA00023204"/>
    </source>
</evidence>
<dbReference type="InterPro" id="IPR036397">
    <property type="entry name" value="RNaseH_sf"/>
</dbReference>
<name>A0ABD0ZLA7_CARAN</name>
<dbReference type="CDD" id="cd08640">
    <property type="entry name" value="DNA_pol_A_plastid_like"/>
    <property type="match status" value="1"/>
</dbReference>
<evidence type="ECO:0000256" key="4">
    <source>
        <dbReference type="ARBA" id="ARBA00022695"/>
    </source>
</evidence>
<keyword evidence="10" id="KW-0239">DNA-directed DNA polymerase</keyword>
<dbReference type="EMBL" id="JBANAX010000889">
    <property type="protein sequence ID" value="KAL1189705.1"/>
    <property type="molecule type" value="Genomic_DNA"/>
</dbReference>
<protein>
    <recommendedName>
        <fullName evidence="2">DNA-directed DNA polymerase</fullName>
        <ecNumber evidence="2">2.7.7.7</ecNumber>
    </recommendedName>
    <alternativeName>
        <fullName evidence="15">DNA polymerase PolI-like B</fullName>
    </alternativeName>
</protein>
<sequence>MGVSLRHFSPSSFWVSRRPRVSSSVFSLLVPRRRILSRKIAITKGNAGYSTVTDCGGPGGSYGFQHSGHQRSSSVDFSGEWKLNLGPKTARMVPPTVKQDQSVRAWREEVNRFRERNGEHDKNQDDAFVNASYYFKGYAPKVDDVQSYGNCQDLDYKLKPRGDVTTFDRELNGFMQQKSLREPVIALPSKNIEVVEKTDVILKGDKEKHGKQRPVNSDASFDNASDKKTVTISKVEARTGLSKVRANLSKIYNRVLVVENVSTAKETVAKLMNEYRNLVHACDTEVSRIDVKTETPVNHGEMICFSIYCGSEADFGDGKSCIWVDILGENGRDILAEFKPFFEDPSIKKVWHNYSFDSHIIRNHGIKLSGFHGDTMHMARLWDSSRRTSGGYSLEALTSDPRVLGGTESKEEAELFGKISMKTIFGKGKLKKDGSEGKMVIIPPVEELQKEDREAWISYSALDSISTLKLYESMKKQLQAKKWFLDGKLISSKNMFDFYQEYWQPFGELLAKMEAEGMLVDREYLAQIEIVAKAEQEIAVSRFRNWASKHCPDARHMNVGSDTQLRQLFFGGISNSCNDEALPYEKLFKVPNIDKVVEEGKKTATKFRNIKLHRISDNPLPTEKFTASGWPSVSGDTLKALAGKVSAEYDYTDSVSDTSLEENIADDDFILPPDEISETQHSNTSTESDTSAYGTAFNGFGGGESGKEACHAIAALCEVCSIDSLISNFILPLQGSNVSGNDGHVHCSLNINTETGRLSARRPNLQNQPALEKDRYKIRQAFIASPGNSLIVADYGQLELRILAHLARCKSMMEAFIAGGDFHSRTAMNMYPHIREAVENGEVLLEWHPQPGQEKPPVPLLKDAFASERRKAKMLNFSIAYGKTAIGLSRDWKVSVEEAQETVNLWYNDRQEVRKWQELRKKEAIQNGYVLTLLGRARKFPTYRSRAQKNHIERAAINTPVQGSAADVAMCAMLEISTNQRLKELGWKLLLQVHDEVILEGPSESAETAKDIVVNCMCEPFNGKNILSVDLSVDAKCAQNWYAAK</sequence>
<keyword evidence="11" id="KW-0809">Transit peptide</keyword>
<evidence type="ECO:0000259" key="16">
    <source>
        <dbReference type="SMART" id="SM00482"/>
    </source>
</evidence>